<dbReference type="EMBL" id="AGEL01000015">
    <property type="protein sequence ID" value="EHO15626.1"/>
    <property type="molecule type" value="Genomic_DNA"/>
</dbReference>
<organism evidence="4 5">
    <name type="scientific">Stomatobaculum longum</name>
    <dbReference type="NCBI Taxonomy" id="796942"/>
    <lineage>
        <taxon>Bacteria</taxon>
        <taxon>Bacillati</taxon>
        <taxon>Bacillota</taxon>
        <taxon>Clostridia</taxon>
        <taxon>Lachnospirales</taxon>
        <taxon>Lachnospiraceae</taxon>
        <taxon>Stomatobaculum</taxon>
    </lineage>
</organism>
<keyword evidence="5" id="KW-1185">Reference proteome</keyword>
<name>A0AA37DFD3_9FIRM</name>
<sequence length="294" mass="33829">MFDYFYGAQAEQFSFYRVPKVLFTKEQFRQLSAEAKILYGIMLDKLDLSVKNKWGDDNGRVYIIYTIEQIMADMNCADQKATKLLDELEKKCGLIERRRQGLGKPNLIFVKNFITGVEGSVATQIQNREKHDSGAVNITTADYPKSRGINTNHNNTENNDINPIRSGCDGDEMDERNDYERYFRESLSIDVLLRENLGEEETILGILDLMVDICCSKRSVIRIAGDDKPLAVVKSRFMKLNAEHIRYVLKCLSENTTRVRNIRQYLLTALYNAPATIRPFYQAWVNNDMATGQF</sequence>
<dbReference type="GeneID" id="86941675"/>
<protein>
    <recommendedName>
        <fullName evidence="6">Replication initiator A N-terminal domain-containing protein</fullName>
    </recommendedName>
</protein>
<dbReference type="InterPro" id="IPR046059">
    <property type="entry name" value="DUF6017"/>
</dbReference>
<evidence type="ECO:0008006" key="6">
    <source>
        <dbReference type="Google" id="ProtNLM"/>
    </source>
</evidence>
<dbReference type="Pfam" id="PF06970">
    <property type="entry name" value="RepA_N"/>
    <property type="match status" value="1"/>
</dbReference>
<dbReference type="RefSeq" id="WP_009533765.1">
    <property type="nucleotide sequence ID" value="NZ_JH590865.1"/>
</dbReference>
<evidence type="ECO:0000259" key="3">
    <source>
        <dbReference type="Pfam" id="PF19481"/>
    </source>
</evidence>
<dbReference type="Proteomes" id="UP000018466">
    <property type="component" value="Unassembled WGS sequence"/>
</dbReference>
<evidence type="ECO:0000256" key="1">
    <source>
        <dbReference type="SAM" id="MobiDB-lite"/>
    </source>
</evidence>
<accession>A0AA37DFD3</accession>
<comment type="caution">
    <text evidence="4">The sequence shown here is derived from an EMBL/GenBank/DDBJ whole genome shotgun (WGS) entry which is preliminary data.</text>
</comment>
<evidence type="ECO:0000259" key="2">
    <source>
        <dbReference type="Pfam" id="PF06970"/>
    </source>
</evidence>
<feature type="region of interest" description="Disordered" evidence="1">
    <location>
        <begin position="141"/>
        <end position="170"/>
    </location>
</feature>
<evidence type="ECO:0000313" key="4">
    <source>
        <dbReference type="EMBL" id="EHO15626.1"/>
    </source>
</evidence>
<reference evidence="4 5" key="1">
    <citation type="submission" date="2011-10" db="EMBL/GenBank/DDBJ databases">
        <title>The Genome Sequence of Lachnospiraceae bacterium ACC2.</title>
        <authorList>
            <consortium name="The Broad Institute Genome Sequencing Platform"/>
            <person name="Earl A."/>
            <person name="Ward D."/>
            <person name="Feldgarden M."/>
            <person name="Gevers D."/>
            <person name="Sizova M."/>
            <person name="Hazen A."/>
            <person name="Epstein S."/>
            <person name="Young S.K."/>
            <person name="Zeng Q."/>
            <person name="Gargeya S."/>
            <person name="Fitzgerald M."/>
            <person name="Haas B."/>
            <person name="Abouelleil A."/>
            <person name="Alvarado L."/>
            <person name="Arachchi H.M."/>
            <person name="Berlin A."/>
            <person name="Brown A."/>
            <person name="Chapman S.B."/>
            <person name="Chen Z."/>
            <person name="Dunbar C."/>
            <person name="Freedman E."/>
            <person name="Gearin G."/>
            <person name="Goldberg J."/>
            <person name="Griggs A."/>
            <person name="Gujja S."/>
            <person name="Heiman D."/>
            <person name="Howarth C."/>
            <person name="Larson L."/>
            <person name="Lui A."/>
            <person name="MacDonald P.J.P."/>
            <person name="Montmayeur A."/>
            <person name="Murphy C."/>
            <person name="Neiman D."/>
            <person name="Pearson M."/>
            <person name="Priest M."/>
            <person name="Roberts A."/>
            <person name="Saif S."/>
            <person name="Shea T."/>
            <person name="Shenoy N."/>
            <person name="Sisk P."/>
            <person name="Stolte C."/>
            <person name="Sykes S."/>
            <person name="Wortman J."/>
            <person name="Nusbaum C."/>
            <person name="Birren B."/>
        </authorList>
    </citation>
    <scope>NUCLEOTIDE SEQUENCE [LARGE SCALE GENOMIC DNA]</scope>
    <source>
        <strain evidence="4 5">ACC2</strain>
    </source>
</reference>
<dbReference type="AlphaFoldDB" id="A0AA37DFD3"/>
<feature type="compositionally biased region" description="Low complexity" evidence="1">
    <location>
        <begin position="149"/>
        <end position="162"/>
    </location>
</feature>
<dbReference type="InterPro" id="IPR010724">
    <property type="entry name" value="RepA_N"/>
</dbReference>
<proteinExistence type="predicted"/>
<dbReference type="Pfam" id="PF19481">
    <property type="entry name" value="DUF6017"/>
    <property type="match status" value="1"/>
</dbReference>
<feature type="domain" description="DUF6017" evidence="3">
    <location>
        <begin position="158"/>
        <end position="292"/>
    </location>
</feature>
<evidence type="ECO:0000313" key="5">
    <source>
        <dbReference type="Proteomes" id="UP000018466"/>
    </source>
</evidence>
<feature type="domain" description="Replication initiator A N-terminal" evidence="2">
    <location>
        <begin position="14"/>
        <end position="88"/>
    </location>
</feature>
<gene>
    <name evidence="4" type="ORF">HMPREF9623_01947</name>
</gene>